<protein>
    <recommendedName>
        <fullName evidence="3">Methionine sulfoxide reductase</fullName>
    </recommendedName>
</protein>
<dbReference type="Proteomes" id="UP000061468">
    <property type="component" value="Chromosome"/>
</dbReference>
<dbReference type="EMBL" id="CP013928">
    <property type="protein sequence ID" value="AMJ79886.1"/>
    <property type="molecule type" value="Genomic_DNA"/>
</dbReference>
<reference evidence="1 2" key="1">
    <citation type="submission" date="2015-12" db="EMBL/GenBank/DDBJ databases">
        <title>Intraspecies pangenome expansion in the marine bacterium Alteromonas.</title>
        <authorList>
            <person name="Lopez-Perez M."/>
            <person name="Rodriguez-Valera F."/>
        </authorList>
    </citation>
    <scope>NUCLEOTIDE SEQUENCE [LARGE SCALE GENOMIC DNA]</scope>
    <source>
        <strain evidence="1 2">UM8</strain>
    </source>
</reference>
<accession>A0AAC8XMQ4</accession>
<sequence length="269" mass="30142">MHLLPALAGLLLGISTLSLQAKPLSLSPGLWEGISEDEMQYKLLQINDSGEHFLYEIHIPSGLRYAKRSAFSDEDISCKENRCTISTIIEEDVTRSLTLSPYLDTSFTALESNYNDNKGLLSTSYRLIKQESSSTPRKFFEKYGTLLNNAERANDETPYGLWVGILHYLDKPELALLQLYEDRQGSLTVFRKGETSELAVSTQISPKNISLQYPIVEITTSHATFATHLFLMSEGNSVLKGYAYAVHKGVTLDAGEIRLFDITKYLSLN</sequence>
<dbReference type="OMA" id="NDHIECN"/>
<dbReference type="AlphaFoldDB" id="A0AAC8XMQ4"/>
<proteinExistence type="predicted"/>
<name>A0AAC8XMQ4_9ALTE</name>
<dbReference type="RefSeq" id="WP_015068148.1">
    <property type="nucleotide sequence ID" value="NZ_CAKMLI010000060.1"/>
</dbReference>
<gene>
    <name evidence="1" type="ORF">AV942_17110</name>
</gene>
<organism evidence="1 2">
    <name type="scientific">Alteromonas mediterranea</name>
    <dbReference type="NCBI Taxonomy" id="314275"/>
    <lineage>
        <taxon>Bacteria</taxon>
        <taxon>Pseudomonadati</taxon>
        <taxon>Pseudomonadota</taxon>
        <taxon>Gammaproteobacteria</taxon>
        <taxon>Alteromonadales</taxon>
        <taxon>Alteromonadaceae</taxon>
        <taxon>Alteromonas/Salinimonas group</taxon>
        <taxon>Alteromonas</taxon>
    </lineage>
</organism>
<evidence type="ECO:0000313" key="2">
    <source>
        <dbReference type="Proteomes" id="UP000061468"/>
    </source>
</evidence>
<evidence type="ECO:0000313" key="1">
    <source>
        <dbReference type="EMBL" id="AMJ79886.1"/>
    </source>
</evidence>
<evidence type="ECO:0008006" key="3">
    <source>
        <dbReference type="Google" id="ProtNLM"/>
    </source>
</evidence>